<dbReference type="SMART" id="SM00235">
    <property type="entry name" value="ZnMc"/>
    <property type="match status" value="1"/>
</dbReference>
<dbReference type="Pfam" id="PF00431">
    <property type="entry name" value="CUB"/>
    <property type="match status" value="1"/>
</dbReference>
<evidence type="ECO:0000256" key="9">
    <source>
        <dbReference type="PROSITE-ProRule" id="PRU01211"/>
    </source>
</evidence>
<comment type="caution">
    <text evidence="8">Lacks conserved residue(s) required for the propagation of feature annotation.</text>
</comment>
<dbReference type="Gene3D" id="2.60.120.290">
    <property type="entry name" value="Spermadhesin, CUB domain"/>
    <property type="match status" value="1"/>
</dbReference>
<keyword evidence="10" id="KW-0732">Signal</keyword>
<dbReference type="WormBase" id="SRAE_2000450700">
    <property type="protein sequence ID" value="SRP07794"/>
    <property type="gene ID" value="WBGene00264739"/>
</dbReference>
<dbReference type="eggNOG" id="KOG3714">
    <property type="taxonomic scope" value="Eukaryota"/>
</dbReference>
<keyword evidence="4 10" id="KW-0378">Hydrolase</keyword>
<feature type="chain" id="PRO_5015017735" description="Metalloendopeptidase" evidence="10">
    <location>
        <begin position="19"/>
        <end position="405"/>
    </location>
</feature>
<evidence type="ECO:0000256" key="2">
    <source>
        <dbReference type="ARBA" id="ARBA00022670"/>
    </source>
</evidence>
<keyword evidence="5 10" id="KW-0862">Zinc</keyword>
<evidence type="ECO:0000313" key="16">
    <source>
        <dbReference type="WormBase" id="SRAE_2000450700"/>
    </source>
</evidence>
<dbReference type="InterPro" id="IPR024079">
    <property type="entry name" value="MetalloPept_cat_dom_sf"/>
</dbReference>
<evidence type="ECO:0000256" key="5">
    <source>
        <dbReference type="ARBA" id="ARBA00022833"/>
    </source>
</evidence>
<dbReference type="GO" id="GO:0004222">
    <property type="term" value="F:metalloendopeptidase activity"/>
    <property type="evidence" value="ECO:0007669"/>
    <property type="project" value="UniProtKB-UniRule"/>
</dbReference>
<dbReference type="Gene3D" id="3.40.390.10">
    <property type="entry name" value="Collagenase (Catalytic Domain)"/>
    <property type="match status" value="1"/>
</dbReference>
<gene>
    <name evidence="13 15 16" type="ORF">SRAE_2000450700</name>
</gene>
<evidence type="ECO:0000256" key="4">
    <source>
        <dbReference type="ARBA" id="ARBA00022801"/>
    </source>
</evidence>
<dbReference type="GO" id="GO:0008270">
    <property type="term" value="F:zinc ion binding"/>
    <property type="evidence" value="ECO:0007669"/>
    <property type="project" value="InterPro"/>
</dbReference>
<accession>A0A090LQL3</accession>
<dbReference type="EMBL" id="LN609529">
    <property type="protein sequence ID" value="CEF69861.1"/>
    <property type="molecule type" value="Genomic_DNA"/>
</dbReference>
<comment type="cofactor">
    <cofactor evidence="10">
        <name>Zn(2+)</name>
        <dbReference type="ChEBI" id="CHEBI:29105"/>
    </cofactor>
    <text evidence="10">Binds 1 zinc ion per subunit.</text>
</comment>
<dbReference type="SMR" id="A0A090LQL3"/>
<keyword evidence="14" id="KW-1185">Reference proteome</keyword>
<dbReference type="PANTHER" id="PTHR10127:SF780">
    <property type="entry name" value="METALLOENDOPEPTIDASE"/>
    <property type="match status" value="1"/>
</dbReference>
<sequence length="405" mass="47558">MKFFLFITFFIFIVKSLSINNQENDNFESLVDNTKVIVKRVPGNILNDSSEKFYNIISRKKRYVNVYRVRPWTKLIPYYVDKGVDRGLVFNILKNIELETCLRFKSVDKKSRRNVPLIYKFIKTCSYPKSNRFIHNYVDPKCQTVGYSYRETLHMLGLVYEHQRRHRDKYVFINYKVIDRKSKKYFDRVVVSAMDRDEYGYDYGSVMHPDEHFLATKNVITLLPANFLFRRTIGQDVYPSFLDFKKINKYYCSKECKQKIKCQFGGYQHPEVCVICKCVFGHVGPFCERFNKPSRRCPTPIIAATGTRKILHAMGYKDCAYLLKASTGKRIGLQVHSGRIFPLSQPFCSPDNTLEIKHLADKLPTGVRFCGELAKTNMISQTNIVYIYYKSRNANSKFVLTFKEF</sequence>
<dbReference type="RefSeq" id="XP_024509060.1">
    <property type="nucleotide sequence ID" value="XM_024643386.1"/>
</dbReference>
<feature type="domain" description="CUB" evidence="11">
    <location>
        <begin position="287"/>
        <end position="405"/>
    </location>
</feature>
<dbReference type="PROSITE" id="PS01180">
    <property type="entry name" value="CUB"/>
    <property type="match status" value="1"/>
</dbReference>
<organism evidence="13">
    <name type="scientific">Strongyloides ratti</name>
    <name type="common">Parasitic roundworm</name>
    <dbReference type="NCBI Taxonomy" id="34506"/>
    <lineage>
        <taxon>Eukaryota</taxon>
        <taxon>Metazoa</taxon>
        <taxon>Ecdysozoa</taxon>
        <taxon>Nematoda</taxon>
        <taxon>Chromadorea</taxon>
        <taxon>Rhabditida</taxon>
        <taxon>Tylenchina</taxon>
        <taxon>Panagrolaimomorpha</taxon>
        <taxon>Strongyloidoidea</taxon>
        <taxon>Strongyloididae</taxon>
        <taxon>Strongyloides</taxon>
    </lineage>
</organism>
<protein>
    <recommendedName>
        <fullName evidence="10">Metalloendopeptidase</fullName>
        <ecNumber evidence="10">3.4.24.-</ecNumber>
    </recommendedName>
</protein>
<dbReference type="InterPro" id="IPR035914">
    <property type="entry name" value="Sperma_CUB_dom_sf"/>
</dbReference>
<keyword evidence="1" id="KW-0245">EGF-like domain</keyword>
<feature type="domain" description="Peptidase M12A" evidence="12">
    <location>
        <begin position="65"/>
        <end position="253"/>
    </location>
</feature>
<evidence type="ECO:0000313" key="15">
    <source>
        <dbReference type="WBParaSite" id="SRAE_2000450700.1"/>
    </source>
</evidence>
<dbReference type="Proteomes" id="UP000035682">
    <property type="component" value="Unplaced"/>
</dbReference>
<feature type="active site" evidence="9">
    <location>
        <position position="151"/>
    </location>
</feature>
<evidence type="ECO:0000256" key="7">
    <source>
        <dbReference type="ARBA" id="ARBA00023157"/>
    </source>
</evidence>
<reference evidence="15" key="2">
    <citation type="submission" date="2020-12" db="UniProtKB">
        <authorList>
            <consortium name="WormBaseParasite"/>
        </authorList>
    </citation>
    <scope>IDENTIFICATION</scope>
</reference>
<dbReference type="PRINTS" id="PR00480">
    <property type="entry name" value="ASTACIN"/>
</dbReference>
<dbReference type="AlphaFoldDB" id="A0A090LQL3"/>
<dbReference type="PROSITE" id="PS51864">
    <property type="entry name" value="ASTACIN"/>
    <property type="match status" value="1"/>
</dbReference>
<keyword evidence="6 10" id="KW-0482">Metalloprotease</keyword>
<dbReference type="InterPro" id="IPR001506">
    <property type="entry name" value="Peptidase_M12A"/>
</dbReference>
<evidence type="ECO:0000256" key="8">
    <source>
        <dbReference type="PROSITE-ProRule" id="PRU00059"/>
    </source>
</evidence>
<evidence type="ECO:0000313" key="14">
    <source>
        <dbReference type="Proteomes" id="UP000035682"/>
    </source>
</evidence>
<dbReference type="InterPro" id="IPR006026">
    <property type="entry name" value="Peptidase_Metallo"/>
</dbReference>
<evidence type="ECO:0000259" key="12">
    <source>
        <dbReference type="PROSITE" id="PS51864"/>
    </source>
</evidence>
<dbReference type="SUPFAM" id="SSF49854">
    <property type="entry name" value="Spermadhesin, CUB domain"/>
    <property type="match status" value="1"/>
</dbReference>
<dbReference type="STRING" id="34506.A0A090LQL3"/>
<dbReference type="GO" id="GO:0006508">
    <property type="term" value="P:proteolysis"/>
    <property type="evidence" value="ECO:0007669"/>
    <property type="project" value="UniProtKB-KW"/>
</dbReference>
<evidence type="ECO:0000256" key="3">
    <source>
        <dbReference type="ARBA" id="ARBA00022723"/>
    </source>
</evidence>
<dbReference type="PANTHER" id="PTHR10127">
    <property type="entry name" value="DISCOIDIN, CUB, EGF, LAMININ , AND ZINC METALLOPROTEASE DOMAIN CONTAINING"/>
    <property type="match status" value="1"/>
</dbReference>
<evidence type="ECO:0000256" key="1">
    <source>
        <dbReference type="ARBA" id="ARBA00022536"/>
    </source>
</evidence>
<dbReference type="EC" id="3.4.24.-" evidence="10"/>
<evidence type="ECO:0000256" key="10">
    <source>
        <dbReference type="RuleBase" id="RU361183"/>
    </source>
</evidence>
<reference evidence="13 14" key="1">
    <citation type="submission" date="2014-09" db="EMBL/GenBank/DDBJ databases">
        <authorList>
            <person name="Martin A.A."/>
        </authorList>
    </citation>
    <scope>NUCLEOTIDE SEQUENCE</scope>
    <source>
        <strain evidence="14">ED321</strain>
        <strain evidence="13">ED321 Heterogonic</strain>
    </source>
</reference>
<keyword evidence="3 10" id="KW-0479">Metal-binding</keyword>
<dbReference type="Pfam" id="PF01400">
    <property type="entry name" value="Astacin"/>
    <property type="match status" value="1"/>
</dbReference>
<proteinExistence type="predicted"/>
<keyword evidence="7" id="KW-1015">Disulfide bond</keyword>
<name>A0A090LQL3_STRRB</name>
<dbReference type="CTD" id="36382232"/>
<dbReference type="SUPFAM" id="SSF55486">
    <property type="entry name" value="Metalloproteases ('zincins'), catalytic domain"/>
    <property type="match status" value="1"/>
</dbReference>
<evidence type="ECO:0000256" key="6">
    <source>
        <dbReference type="ARBA" id="ARBA00023049"/>
    </source>
</evidence>
<dbReference type="InterPro" id="IPR000859">
    <property type="entry name" value="CUB_dom"/>
</dbReference>
<evidence type="ECO:0000313" key="13">
    <source>
        <dbReference type="EMBL" id="CEF69861.1"/>
    </source>
</evidence>
<dbReference type="GeneID" id="36382232"/>
<dbReference type="WBParaSite" id="SRAE_2000450700.1">
    <property type="protein sequence ID" value="SRAE_2000450700.1"/>
    <property type="gene ID" value="WBGene00264739"/>
</dbReference>
<feature type="signal peptide" evidence="10">
    <location>
        <begin position="1"/>
        <end position="18"/>
    </location>
</feature>
<evidence type="ECO:0000259" key="11">
    <source>
        <dbReference type="PROSITE" id="PS01180"/>
    </source>
</evidence>
<keyword evidence="2 10" id="KW-0645">Protease</keyword>